<feature type="non-terminal residue" evidence="1">
    <location>
        <position position="1"/>
    </location>
</feature>
<sequence>SSMIDNLKEAYEDKGVKPPSIIQDRPIDTVFAEGKDILRLDEYYGVKTSAVFDQADISLNNMEWWNELGERWMHDIGIPFYIQARPAMLAGKKGMERVELISNRGLVSGISMAIESGDQNVRRLLLDRHENNKIVQDAIKNVKSFGIPLRTQAIVGLPVMKPSIPFNPANSKVSLVDSDGKEHYYEDPLQESIKCLDLVCSSYFRKEDYYWNAIYSPFPGTPLGDYSIDAGFAIDDTAAKAYLFSSESGLNCFSDLITKRQVAFSLTSNYFSHFKNGKDLMSSFIYSEGELDLDCFSRFVSDKSSLMQPIDQTSTCGLIPIIQPAMLEDFIEYAYPQESDLEFKKINKNLINYYLYLFDGLVLAAKMAVAY</sequence>
<dbReference type="AlphaFoldDB" id="A0A382NC99"/>
<feature type="non-terminal residue" evidence="1">
    <location>
        <position position="371"/>
    </location>
</feature>
<gene>
    <name evidence="1" type="ORF">METZ01_LOCUS310055</name>
</gene>
<accession>A0A382NC99</accession>
<proteinExistence type="predicted"/>
<reference evidence="1" key="1">
    <citation type="submission" date="2018-05" db="EMBL/GenBank/DDBJ databases">
        <authorList>
            <person name="Lanie J.A."/>
            <person name="Ng W.-L."/>
            <person name="Kazmierczak K.M."/>
            <person name="Andrzejewski T.M."/>
            <person name="Davidsen T.M."/>
            <person name="Wayne K.J."/>
            <person name="Tettelin H."/>
            <person name="Glass J.I."/>
            <person name="Rusch D."/>
            <person name="Podicherti R."/>
            <person name="Tsui H.-C.T."/>
            <person name="Winkler M.E."/>
        </authorList>
    </citation>
    <scope>NUCLEOTIDE SEQUENCE</scope>
</reference>
<dbReference type="InterPro" id="IPR058240">
    <property type="entry name" value="rSAM_sf"/>
</dbReference>
<dbReference type="SUPFAM" id="SSF102114">
    <property type="entry name" value="Radical SAM enzymes"/>
    <property type="match status" value="1"/>
</dbReference>
<organism evidence="1">
    <name type="scientific">marine metagenome</name>
    <dbReference type="NCBI Taxonomy" id="408172"/>
    <lineage>
        <taxon>unclassified sequences</taxon>
        <taxon>metagenomes</taxon>
        <taxon>ecological metagenomes</taxon>
    </lineage>
</organism>
<protein>
    <submittedName>
        <fullName evidence="1">Uncharacterized protein</fullName>
    </submittedName>
</protein>
<evidence type="ECO:0000313" key="1">
    <source>
        <dbReference type="EMBL" id="SVC57201.1"/>
    </source>
</evidence>
<name>A0A382NC99_9ZZZZ</name>
<dbReference type="EMBL" id="UINC01098574">
    <property type="protein sequence ID" value="SVC57201.1"/>
    <property type="molecule type" value="Genomic_DNA"/>
</dbReference>